<keyword evidence="1" id="KW-0472">Membrane</keyword>
<keyword evidence="3" id="KW-1185">Reference proteome</keyword>
<name>A0A1C7ICK8_9FIRM</name>
<sequence length="409" mass="46944">MKVHEYLKLVEEQIHCKSIWEDIRLELLGHMEEDTEYFRKKGMSREEAVERAVKEMGDPVETGIELDKVHRTRLDVKLLLFFIGIDLLMMVLVLAYFGSSLGDVLGRNLIMWRGMGIFFLLLFSFGKYMEEYFSRPYQLWLLFFIFSGVFLVLSIFSGPFKGTGFYITDTAYQSMLFGTAPGFGLLTFYYRKGGYGEVHRLLGIAGIVCLLSVIPGEFFYTFSIILTHVLILTIAVRRGWFHIKRREFLIKIWSVPVVLSLIGAGIIYKGCKDHLVMRSVRAYMELDDTPGILMRMLGSAGIWGIFLMILLIVGVFLWMLHDIRKLTNQYCNIICTGVLAAFVMMVLNSVLAMMGFGDINQVYFPFFSVNGYSNGCAVYIYYVLVGTFLHMHRHDKVLPKSEMPTKRAA</sequence>
<dbReference type="OrthoDB" id="9802195at2"/>
<accession>A0A1C7ICK8</accession>
<dbReference type="KEGG" id="byl:A4V09_17720"/>
<dbReference type="NCBIfam" id="NF038403">
    <property type="entry name" value="perm_prefix_1"/>
    <property type="match status" value="1"/>
</dbReference>
<feature type="transmembrane region" description="Helical" evidence="1">
    <location>
        <begin position="248"/>
        <end position="268"/>
    </location>
</feature>
<dbReference type="RefSeq" id="WP_065543548.1">
    <property type="nucleotide sequence ID" value="NZ_CP015405.2"/>
</dbReference>
<evidence type="ECO:0000313" key="3">
    <source>
        <dbReference type="Proteomes" id="UP000092574"/>
    </source>
</evidence>
<keyword evidence="1" id="KW-0812">Transmembrane</keyword>
<feature type="transmembrane region" description="Helical" evidence="1">
    <location>
        <begin position="110"/>
        <end position="128"/>
    </location>
</feature>
<reference evidence="2" key="1">
    <citation type="submission" date="2017-04" db="EMBL/GenBank/DDBJ databases">
        <title>Complete Genome Sequences of Twelve Strains of a Stable Defined Moderately Diverse Mouse Microbiota 2 (sDMDMm2).</title>
        <authorList>
            <person name="Uchimura Y."/>
            <person name="Wyss M."/>
            <person name="Brugiroux S."/>
            <person name="Limenitakis J.P."/>
            <person name="Stecher B."/>
            <person name="McCoy K.D."/>
            <person name="Macpherson A.J."/>
        </authorList>
    </citation>
    <scope>NUCLEOTIDE SEQUENCE</scope>
    <source>
        <strain evidence="2">YL58</strain>
    </source>
</reference>
<dbReference type="AlphaFoldDB" id="A0A1C7ICK8"/>
<feature type="transmembrane region" description="Helical" evidence="1">
    <location>
        <begin position="197"/>
        <end position="214"/>
    </location>
</feature>
<gene>
    <name evidence="2" type="ORF">A4V09_17720</name>
</gene>
<protein>
    <recommendedName>
        <fullName evidence="4">Cell division protein FtsW (Lipid II flippase)</fullName>
    </recommendedName>
</protein>
<dbReference type="STRING" id="1796616.A4V09_17720"/>
<feature type="transmembrane region" description="Helical" evidence="1">
    <location>
        <begin position="220"/>
        <end position="236"/>
    </location>
</feature>
<dbReference type="Proteomes" id="UP000092574">
    <property type="component" value="Chromosome"/>
</dbReference>
<feature type="transmembrane region" description="Helical" evidence="1">
    <location>
        <begin position="371"/>
        <end position="391"/>
    </location>
</feature>
<dbReference type="EMBL" id="CP015405">
    <property type="protein sequence ID" value="ANU77420.1"/>
    <property type="molecule type" value="Genomic_DNA"/>
</dbReference>
<evidence type="ECO:0008006" key="4">
    <source>
        <dbReference type="Google" id="ProtNLM"/>
    </source>
</evidence>
<feature type="transmembrane region" description="Helical" evidence="1">
    <location>
        <begin position="292"/>
        <end position="318"/>
    </location>
</feature>
<feature type="transmembrane region" description="Helical" evidence="1">
    <location>
        <begin position="78"/>
        <end position="98"/>
    </location>
</feature>
<proteinExistence type="predicted"/>
<feature type="transmembrane region" description="Helical" evidence="1">
    <location>
        <begin position="330"/>
        <end position="351"/>
    </location>
</feature>
<dbReference type="InterPro" id="IPR047928">
    <property type="entry name" value="Perm_prefix_1"/>
</dbReference>
<organism evidence="2 3">
    <name type="scientific">Blautia pseudococcoides</name>
    <dbReference type="NCBI Taxonomy" id="1796616"/>
    <lineage>
        <taxon>Bacteria</taxon>
        <taxon>Bacillati</taxon>
        <taxon>Bacillota</taxon>
        <taxon>Clostridia</taxon>
        <taxon>Lachnospirales</taxon>
        <taxon>Lachnospiraceae</taxon>
        <taxon>Blautia</taxon>
    </lineage>
</organism>
<feature type="transmembrane region" description="Helical" evidence="1">
    <location>
        <begin position="140"/>
        <end position="160"/>
    </location>
</feature>
<feature type="transmembrane region" description="Helical" evidence="1">
    <location>
        <begin position="172"/>
        <end position="190"/>
    </location>
</feature>
<keyword evidence="1" id="KW-1133">Transmembrane helix</keyword>
<evidence type="ECO:0000313" key="2">
    <source>
        <dbReference type="EMBL" id="ANU77420.1"/>
    </source>
</evidence>
<evidence type="ECO:0000256" key="1">
    <source>
        <dbReference type="SAM" id="Phobius"/>
    </source>
</evidence>